<gene>
    <name evidence="5" type="ORF">BVC80_1543g140</name>
</gene>
<comment type="subcellular location">
    <subcellularLocation>
        <location evidence="1">Nucleus</location>
    </subcellularLocation>
</comment>
<feature type="region of interest" description="Disordered" evidence="4">
    <location>
        <begin position="42"/>
        <end position="69"/>
    </location>
</feature>
<sequence length="144" mass="16948">MVKETRSKRSIISDSEEVIEEEDEDLKVEKFYELIRSFHDACGHRRRSKSTTTTDHHHHHQSDDHDQVVIKNKKMKIMKMKEDEVDHHEKPIWVPSFKSEDFKGEIKFRNPPPPRLPLMSPGTCSKQGTKKEEDESTLDLKLTL</sequence>
<accession>A0A200R1Z8</accession>
<name>A0A200R1Z8_MACCD</name>
<dbReference type="OMA" id="WEDFTNE"/>
<evidence type="ECO:0000256" key="3">
    <source>
        <dbReference type="ARBA" id="ARBA00023242"/>
    </source>
</evidence>
<evidence type="ECO:0000313" key="6">
    <source>
        <dbReference type="Proteomes" id="UP000195402"/>
    </source>
</evidence>
<dbReference type="Pfam" id="PF15699">
    <property type="entry name" value="NPR1_interact"/>
    <property type="match status" value="1"/>
</dbReference>
<keyword evidence="6" id="KW-1185">Reference proteome</keyword>
<evidence type="ECO:0000313" key="5">
    <source>
        <dbReference type="EMBL" id="OVA16698.1"/>
    </source>
</evidence>
<organism evidence="5 6">
    <name type="scientific">Macleaya cordata</name>
    <name type="common">Five-seeded plume-poppy</name>
    <name type="synonym">Bocconia cordata</name>
    <dbReference type="NCBI Taxonomy" id="56857"/>
    <lineage>
        <taxon>Eukaryota</taxon>
        <taxon>Viridiplantae</taxon>
        <taxon>Streptophyta</taxon>
        <taxon>Embryophyta</taxon>
        <taxon>Tracheophyta</taxon>
        <taxon>Spermatophyta</taxon>
        <taxon>Magnoliopsida</taxon>
        <taxon>Ranunculales</taxon>
        <taxon>Papaveraceae</taxon>
        <taxon>Papaveroideae</taxon>
        <taxon>Macleaya</taxon>
    </lineage>
</organism>
<comment type="caution">
    <text evidence="5">The sequence shown here is derived from an EMBL/GenBank/DDBJ whole genome shotgun (WGS) entry which is preliminary data.</text>
</comment>
<dbReference type="AlphaFoldDB" id="A0A200R1Z8"/>
<reference evidence="5 6" key="1">
    <citation type="journal article" date="2017" name="Mol. Plant">
        <title>The Genome of Medicinal Plant Macleaya cordata Provides New Insights into Benzylisoquinoline Alkaloids Metabolism.</title>
        <authorList>
            <person name="Liu X."/>
            <person name="Liu Y."/>
            <person name="Huang P."/>
            <person name="Ma Y."/>
            <person name="Qing Z."/>
            <person name="Tang Q."/>
            <person name="Cao H."/>
            <person name="Cheng P."/>
            <person name="Zheng Y."/>
            <person name="Yuan Z."/>
            <person name="Zhou Y."/>
            <person name="Liu J."/>
            <person name="Tang Z."/>
            <person name="Zhuo Y."/>
            <person name="Zhang Y."/>
            <person name="Yu L."/>
            <person name="Huang J."/>
            <person name="Yang P."/>
            <person name="Peng Q."/>
            <person name="Zhang J."/>
            <person name="Jiang W."/>
            <person name="Zhang Z."/>
            <person name="Lin K."/>
            <person name="Ro D.K."/>
            <person name="Chen X."/>
            <person name="Xiong X."/>
            <person name="Shang Y."/>
            <person name="Huang S."/>
            <person name="Zeng J."/>
        </authorList>
    </citation>
    <scope>NUCLEOTIDE SEQUENCE [LARGE SCALE GENOMIC DNA]</scope>
    <source>
        <strain evidence="6">cv. BLH2017</strain>
        <tissue evidence="5">Root</tissue>
    </source>
</reference>
<dbReference type="PANTHER" id="PTHR33669">
    <property type="entry name" value="PROTEIN NEGATIVE REGULATOR OF RESISTANCE"/>
    <property type="match status" value="1"/>
</dbReference>
<dbReference type="InParanoid" id="A0A200R1Z8"/>
<dbReference type="GO" id="GO:0010112">
    <property type="term" value="P:regulation of systemic acquired resistance"/>
    <property type="evidence" value="ECO:0007669"/>
    <property type="project" value="InterPro"/>
</dbReference>
<evidence type="ECO:0008006" key="7">
    <source>
        <dbReference type="Google" id="ProtNLM"/>
    </source>
</evidence>
<dbReference type="PANTHER" id="PTHR33669:SF1">
    <property type="entry name" value="PROTEIN NIM1-INTERACTING 1"/>
    <property type="match status" value="1"/>
</dbReference>
<evidence type="ECO:0000256" key="2">
    <source>
        <dbReference type="ARBA" id="ARBA00009937"/>
    </source>
</evidence>
<dbReference type="GO" id="GO:0005634">
    <property type="term" value="C:nucleus"/>
    <property type="evidence" value="ECO:0007669"/>
    <property type="project" value="UniProtKB-SubCell"/>
</dbReference>
<evidence type="ECO:0000256" key="4">
    <source>
        <dbReference type="SAM" id="MobiDB-lite"/>
    </source>
</evidence>
<protein>
    <recommendedName>
        <fullName evidence="7">NIM1-interacting protein 1/3</fullName>
    </recommendedName>
</protein>
<proteinExistence type="inferred from homology"/>
<evidence type="ECO:0000256" key="1">
    <source>
        <dbReference type="ARBA" id="ARBA00004123"/>
    </source>
</evidence>
<dbReference type="InterPro" id="IPR031425">
    <property type="entry name" value="NPR1/NH1-interacting"/>
</dbReference>
<feature type="region of interest" description="Disordered" evidence="4">
    <location>
        <begin position="104"/>
        <end position="144"/>
    </location>
</feature>
<comment type="similarity">
    <text evidence="2">Belongs to the NPR1-interactor family.</text>
</comment>
<dbReference type="EMBL" id="MVGT01000481">
    <property type="protein sequence ID" value="OVA16698.1"/>
    <property type="molecule type" value="Genomic_DNA"/>
</dbReference>
<keyword evidence="3" id="KW-0539">Nucleus</keyword>
<dbReference type="Proteomes" id="UP000195402">
    <property type="component" value="Unassembled WGS sequence"/>
</dbReference>